<gene>
    <name evidence="1" type="primary">Piso0_005138</name>
    <name evidence="1" type="ORF">GNLVRS01_PISO0N08637g</name>
</gene>
<dbReference type="HOGENOM" id="CLU_432122_0_0_1"/>
<organism evidence="1 2">
    <name type="scientific">Pichia sorbitophila (strain ATCC MYA-4447 / BCRC 22081 / CBS 7064 / NBRC 10061 / NRRL Y-12695)</name>
    <name type="common">Hybrid yeast</name>
    <dbReference type="NCBI Taxonomy" id="559304"/>
    <lineage>
        <taxon>Eukaryota</taxon>
        <taxon>Fungi</taxon>
        <taxon>Dikarya</taxon>
        <taxon>Ascomycota</taxon>
        <taxon>Saccharomycotina</taxon>
        <taxon>Pichiomycetes</taxon>
        <taxon>Debaryomycetaceae</taxon>
        <taxon>Millerozyma</taxon>
    </lineage>
</organism>
<dbReference type="Proteomes" id="UP000005222">
    <property type="component" value="Chromosome N"/>
</dbReference>
<protein>
    <submittedName>
        <fullName evidence="1">Piso0_005138 protein</fullName>
    </submittedName>
</protein>
<evidence type="ECO:0000313" key="2">
    <source>
        <dbReference type="Proteomes" id="UP000005222"/>
    </source>
</evidence>
<reference evidence="1 2" key="1">
    <citation type="journal article" date="2012" name="G3 (Bethesda)">
        <title>Pichia sorbitophila, an interspecies yeast hybrid reveals early steps of genome resolution following polyploidization.</title>
        <authorList>
            <person name="Leh Louis V."/>
            <person name="Despons L."/>
            <person name="Friedrich A."/>
            <person name="Martin T."/>
            <person name="Durrens P."/>
            <person name="Casaregola S."/>
            <person name="Neuveglise C."/>
            <person name="Fairhead C."/>
            <person name="Marck C."/>
            <person name="Cruz J.A."/>
            <person name="Straub M.L."/>
            <person name="Kugler V."/>
            <person name="Sacerdot C."/>
            <person name="Uzunov Z."/>
            <person name="Thierry A."/>
            <person name="Weiss S."/>
            <person name="Bleykasten C."/>
            <person name="De Montigny J."/>
            <person name="Jacques N."/>
            <person name="Jung P."/>
            <person name="Lemaire M."/>
            <person name="Mallet S."/>
            <person name="Morel G."/>
            <person name="Richard G.F."/>
            <person name="Sarkar A."/>
            <person name="Savel G."/>
            <person name="Schacherer J."/>
            <person name="Seret M.L."/>
            <person name="Talla E."/>
            <person name="Samson G."/>
            <person name="Jubin C."/>
            <person name="Poulain J."/>
            <person name="Vacherie B."/>
            <person name="Barbe V."/>
            <person name="Pelletier E."/>
            <person name="Sherman D.J."/>
            <person name="Westhof E."/>
            <person name="Weissenbach J."/>
            <person name="Baret P.V."/>
            <person name="Wincker P."/>
            <person name="Gaillardin C."/>
            <person name="Dujon B."/>
            <person name="Souciet J.L."/>
        </authorList>
    </citation>
    <scope>NUCLEOTIDE SEQUENCE [LARGE SCALE GENOMIC DNA]</scope>
    <source>
        <strain evidence="2">ATCC MYA-4447 / BCRC 22081 / CBS 7064 / NBRC 10061 / NRRL Y-12695</strain>
    </source>
</reference>
<proteinExistence type="predicted"/>
<keyword evidence="2" id="KW-1185">Reference proteome</keyword>
<accession>G8Y1D3</accession>
<dbReference type="eggNOG" id="ENOG502RQEY">
    <property type="taxonomic scope" value="Eukaryota"/>
</dbReference>
<sequence length="646" mass="74590">MLSSSNREPSAIRSMFGVKGHATSKNTSLEFYCIRAKNALTTLVNDQSGKWSDDLVLYTQECLQHINKQIELSIADFNTTHEKVLVVLQNDVYTLLGKLGILNVPRRIFDQQILLLKRLVNCLLSDDGSHRSIVQAMSYQRVQHNVAKCFGLYVVDFTCYDDMDTAQKLFVMSLIPKIIGIYDKYPAILQFWLDELCHDYSVSECLRRRASLMMLPDLGEWKYFPLYDLLYSMLVSKKNVDQEFAETQFLALIAVLRKNSSPSFLKWLQKYADIPGCFLSKIIEDFNKTLPDNHRNNLKSFRSLILVYFKVAQLLPQSLKEQYLRTVREEFIYKVLEFYVSEKAVSAFYHGTMVVELSLNFSSDIVFYQHILAVLNSDTWCTIVTSLVRSEARLTFKVTMLNLLDNIIKTNNISLIREVFCFSEPVVGNCQLPPGSLRVQAMKVAKCQLDETKIDFASSFLQILEKARSSKKNGVVNYTYDNNKVASYLINSIAINFFQNPPECNLILHRILISLLSLQNGYINNICSNDVENYPSDLKLIIDFLYQAFLNYSDMIIEYREKKYQTMNSAKTFNNDEQEFLRPTVQFLEQLSSPEFDIPATDIDFELLSANMINFQRFFVDIYFCCKLRDLHQQACMSKSQSAINA</sequence>
<dbReference type="InParanoid" id="G8Y1D3"/>
<name>G8Y1D3_PICSO</name>
<dbReference type="AlphaFoldDB" id="G8Y1D3"/>
<dbReference type="OrthoDB" id="4027660at2759"/>
<evidence type="ECO:0000313" key="1">
    <source>
        <dbReference type="EMBL" id="CCE86636.1"/>
    </source>
</evidence>
<dbReference type="EMBL" id="FO082046">
    <property type="protein sequence ID" value="CCE86636.1"/>
    <property type="molecule type" value="Genomic_DNA"/>
</dbReference>